<dbReference type="InterPro" id="IPR019821">
    <property type="entry name" value="Kinesin_motor_CS"/>
</dbReference>
<feature type="region of interest" description="Disordered" evidence="10">
    <location>
        <begin position="888"/>
        <end position="969"/>
    </location>
</feature>
<evidence type="ECO:0000256" key="5">
    <source>
        <dbReference type="ARBA" id="ARBA00022840"/>
    </source>
</evidence>
<feature type="binding site" evidence="9">
    <location>
        <begin position="508"/>
        <end position="515"/>
    </location>
    <ligand>
        <name>ATP</name>
        <dbReference type="ChEBI" id="CHEBI:30616"/>
    </ligand>
</feature>
<feature type="domain" description="SAM" evidence="12">
    <location>
        <begin position="57"/>
        <end position="116"/>
    </location>
</feature>
<dbReference type="Proteomes" id="UP000193411">
    <property type="component" value="Unassembled WGS sequence"/>
</dbReference>
<keyword evidence="5 9" id="KW-0067">ATP-binding</keyword>
<organism evidence="13 14">
    <name type="scientific">Catenaria anguillulae PL171</name>
    <dbReference type="NCBI Taxonomy" id="765915"/>
    <lineage>
        <taxon>Eukaryota</taxon>
        <taxon>Fungi</taxon>
        <taxon>Fungi incertae sedis</taxon>
        <taxon>Blastocladiomycota</taxon>
        <taxon>Blastocladiomycetes</taxon>
        <taxon>Blastocladiales</taxon>
        <taxon>Catenariaceae</taxon>
        <taxon>Catenaria</taxon>
    </lineage>
</organism>
<dbReference type="InterPro" id="IPR001752">
    <property type="entry name" value="Kinesin_motor_dom"/>
</dbReference>
<feature type="compositionally biased region" description="Polar residues" evidence="10">
    <location>
        <begin position="363"/>
        <end position="382"/>
    </location>
</feature>
<comment type="similarity">
    <text evidence="8">Belongs to the TRAFAC class myosin-kinesin ATPase superfamily. Kinesin family. KIN-13 subfamily.</text>
</comment>
<feature type="domain" description="Kinesin motor" evidence="11">
    <location>
        <begin position="417"/>
        <end position="742"/>
    </location>
</feature>
<feature type="compositionally biased region" description="Low complexity" evidence="10">
    <location>
        <begin position="787"/>
        <end position="812"/>
    </location>
</feature>
<dbReference type="InterPro" id="IPR027640">
    <property type="entry name" value="Kinesin-like_fam"/>
</dbReference>
<feature type="region of interest" description="Disordered" evidence="10">
    <location>
        <begin position="742"/>
        <end position="765"/>
    </location>
</feature>
<dbReference type="PROSITE" id="PS00411">
    <property type="entry name" value="KINESIN_MOTOR_1"/>
    <property type="match status" value="1"/>
</dbReference>
<feature type="compositionally biased region" description="Polar residues" evidence="10">
    <location>
        <begin position="269"/>
        <end position="278"/>
    </location>
</feature>
<dbReference type="CDD" id="cd01367">
    <property type="entry name" value="KISc_KIF2_like"/>
    <property type="match status" value="1"/>
</dbReference>
<dbReference type="GO" id="GO:0005874">
    <property type="term" value="C:microtubule"/>
    <property type="evidence" value="ECO:0007669"/>
    <property type="project" value="UniProtKB-KW"/>
</dbReference>
<evidence type="ECO:0000256" key="2">
    <source>
        <dbReference type="ARBA" id="ARBA00022490"/>
    </source>
</evidence>
<dbReference type="PANTHER" id="PTHR47971:SF8">
    <property type="entry name" value="KINESIN-LIKE PROTEIN"/>
    <property type="match status" value="1"/>
</dbReference>
<dbReference type="GO" id="GO:0008017">
    <property type="term" value="F:microtubule binding"/>
    <property type="evidence" value="ECO:0007669"/>
    <property type="project" value="InterPro"/>
</dbReference>
<evidence type="ECO:0000259" key="11">
    <source>
        <dbReference type="PROSITE" id="PS50067"/>
    </source>
</evidence>
<keyword evidence="14" id="KW-1185">Reference proteome</keyword>
<dbReference type="InterPro" id="IPR013761">
    <property type="entry name" value="SAM/pointed_sf"/>
</dbReference>
<dbReference type="PROSITE" id="PS50067">
    <property type="entry name" value="KINESIN_MOTOR_2"/>
    <property type="match status" value="1"/>
</dbReference>
<keyword evidence="2" id="KW-0963">Cytoplasm</keyword>
<gene>
    <name evidence="13" type="ORF">BCR44DRAFT_1511687</name>
</gene>
<feature type="region of interest" description="Disordered" evidence="10">
    <location>
        <begin position="363"/>
        <end position="410"/>
    </location>
</feature>
<feature type="compositionally biased region" description="Gly residues" evidence="10">
    <location>
        <begin position="745"/>
        <end position="758"/>
    </location>
</feature>
<dbReference type="GO" id="GO:0007018">
    <property type="term" value="P:microtubule-based movement"/>
    <property type="evidence" value="ECO:0007669"/>
    <property type="project" value="InterPro"/>
</dbReference>
<dbReference type="AlphaFoldDB" id="A0A1Y2HV13"/>
<feature type="region of interest" description="Disordered" evidence="10">
    <location>
        <begin position="1044"/>
        <end position="1068"/>
    </location>
</feature>
<dbReference type="PROSITE" id="PS50105">
    <property type="entry name" value="SAM_DOMAIN"/>
    <property type="match status" value="1"/>
</dbReference>
<dbReference type="Pfam" id="PF00225">
    <property type="entry name" value="Kinesin"/>
    <property type="match status" value="1"/>
</dbReference>
<evidence type="ECO:0000256" key="6">
    <source>
        <dbReference type="ARBA" id="ARBA00023175"/>
    </source>
</evidence>
<evidence type="ECO:0000313" key="13">
    <source>
        <dbReference type="EMBL" id="ORZ37533.1"/>
    </source>
</evidence>
<dbReference type="FunFam" id="3.40.850.10:FF:000012">
    <property type="entry name" value="Kinesin-like protein"/>
    <property type="match status" value="1"/>
</dbReference>
<dbReference type="CDD" id="cd09541">
    <property type="entry name" value="SAM_KIF24-like"/>
    <property type="match status" value="1"/>
</dbReference>
<dbReference type="InterPro" id="IPR027417">
    <property type="entry name" value="P-loop_NTPase"/>
</dbReference>
<feature type="region of interest" description="Disordered" evidence="10">
    <location>
        <begin position="232"/>
        <end position="312"/>
    </location>
</feature>
<reference evidence="13 14" key="1">
    <citation type="submission" date="2016-07" db="EMBL/GenBank/DDBJ databases">
        <title>Pervasive Adenine N6-methylation of Active Genes in Fungi.</title>
        <authorList>
            <consortium name="DOE Joint Genome Institute"/>
            <person name="Mondo S.J."/>
            <person name="Dannebaum R.O."/>
            <person name="Kuo R.C."/>
            <person name="Labutti K."/>
            <person name="Haridas S."/>
            <person name="Kuo A."/>
            <person name="Salamov A."/>
            <person name="Ahrendt S.R."/>
            <person name="Lipzen A."/>
            <person name="Sullivan W."/>
            <person name="Andreopoulos W.B."/>
            <person name="Clum A."/>
            <person name="Lindquist E."/>
            <person name="Daum C."/>
            <person name="Ramamoorthy G.K."/>
            <person name="Gryganskyi A."/>
            <person name="Culley D."/>
            <person name="Magnuson J.K."/>
            <person name="James T.Y."/>
            <person name="O'Malley M.A."/>
            <person name="Stajich J.E."/>
            <person name="Spatafora J.W."/>
            <person name="Visel A."/>
            <person name="Grigoriev I.V."/>
        </authorList>
    </citation>
    <scope>NUCLEOTIDE SEQUENCE [LARGE SCALE GENOMIC DNA]</scope>
    <source>
        <strain evidence="13 14">PL171</strain>
    </source>
</reference>
<feature type="compositionally biased region" description="Polar residues" evidence="10">
    <location>
        <begin position="193"/>
        <end position="216"/>
    </location>
</feature>
<evidence type="ECO:0000256" key="1">
    <source>
        <dbReference type="ARBA" id="ARBA00004245"/>
    </source>
</evidence>
<feature type="compositionally biased region" description="Low complexity" evidence="10">
    <location>
        <begin position="279"/>
        <end position="300"/>
    </location>
</feature>
<dbReference type="PRINTS" id="PR00380">
    <property type="entry name" value="KINESINHEAVY"/>
</dbReference>
<dbReference type="GO" id="GO:0016787">
    <property type="term" value="F:hydrolase activity"/>
    <property type="evidence" value="ECO:0007669"/>
    <property type="project" value="UniProtKB-KW"/>
</dbReference>
<evidence type="ECO:0000256" key="9">
    <source>
        <dbReference type="PROSITE-ProRule" id="PRU00283"/>
    </source>
</evidence>
<evidence type="ECO:0000256" key="3">
    <source>
        <dbReference type="ARBA" id="ARBA00022701"/>
    </source>
</evidence>
<feature type="compositionally biased region" description="Acidic residues" evidence="10">
    <location>
        <begin position="928"/>
        <end position="937"/>
    </location>
</feature>
<dbReference type="STRING" id="765915.A0A1Y2HV13"/>
<name>A0A1Y2HV13_9FUNG</name>
<dbReference type="EMBL" id="MCFL01000012">
    <property type="protein sequence ID" value="ORZ37533.1"/>
    <property type="molecule type" value="Genomic_DNA"/>
</dbReference>
<dbReference type="Pfam" id="PF00536">
    <property type="entry name" value="SAM_1"/>
    <property type="match status" value="1"/>
</dbReference>
<dbReference type="GO" id="GO:0003777">
    <property type="term" value="F:microtubule motor activity"/>
    <property type="evidence" value="ECO:0007669"/>
    <property type="project" value="InterPro"/>
</dbReference>
<evidence type="ECO:0000256" key="8">
    <source>
        <dbReference type="ARBA" id="ARBA00061030"/>
    </source>
</evidence>
<evidence type="ECO:0000259" key="12">
    <source>
        <dbReference type="PROSITE" id="PS50105"/>
    </source>
</evidence>
<keyword evidence="3" id="KW-0493">Microtubule</keyword>
<protein>
    <submittedName>
        <fullName evidence="13">p-loop containing nucleoside triphosphate hydrolase protein</fullName>
    </submittedName>
</protein>
<dbReference type="GO" id="GO:0007019">
    <property type="term" value="P:microtubule depolymerization"/>
    <property type="evidence" value="ECO:0007669"/>
    <property type="project" value="TreeGrafter"/>
</dbReference>
<dbReference type="SUPFAM" id="SSF47769">
    <property type="entry name" value="SAM/Pointed domain"/>
    <property type="match status" value="1"/>
</dbReference>
<dbReference type="InterPro" id="IPR036961">
    <property type="entry name" value="Kinesin_motor_dom_sf"/>
</dbReference>
<feature type="region of interest" description="Disordered" evidence="10">
    <location>
        <begin position="180"/>
        <end position="217"/>
    </location>
</feature>
<keyword evidence="13" id="KW-0378">Hydrolase</keyword>
<evidence type="ECO:0000256" key="4">
    <source>
        <dbReference type="ARBA" id="ARBA00022741"/>
    </source>
</evidence>
<keyword evidence="6 9" id="KW-0505">Motor protein</keyword>
<dbReference type="SUPFAM" id="SSF81995">
    <property type="entry name" value="beta-sandwich domain of Sec23/24"/>
    <property type="match status" value="1"/>
</dbReference>
<dbReference type="InterPro" id="IPR001660">
    <property type="entry name" value="SAM"/>
</dbReference>
<dbReference type="Gene3D" id="3.40.850.10">
    <property type="entry name" value="Kinesin motor domain"/>
    <property type="match status" value="1"/>
</dbReference>
<evidence type="ECO:0000313" key="14">
    <source>
        <dbReference type="Proteomes" id="UP000193411"/>
    </source>
</evidence>
<feature type="compositionally biased region" description="Gly residues" evidence="10">
    <location>
        <begin position="1059"/>
        <end position="1068"/>
    </location>
</feature>
<keyword evidence="7" id="KW-0206">Cytoskeleton</keyword>
<evidence type="ECO:0000256" key="10">
    <source>
        <dbReference type="SAM" id="MobiDB-lite"/>
    </source>
</evidence>
<dbReference type="Gene3D" id="1.10.150.50">
    <property type="entry name" value="Transcription Factor, Ets-1"/>
    <property type="match status" value="1"/>
</dbReference>
<proteinExistence type="inferred from homology"/>
<accession>A0A1Y2HV13</accession>
<comment type="caution">
    <text evidence="13">The sequence shown here is derived from an EMBL/GenBank/DDBJ whole genome shotgun (WGS) entry which is preliminary data.</text>
</comment>
<dbReference type="SUPFAM" id="SSF52540">
    <property type="entry name" value="P-loop containing nucleoside triphosphate hydrolases"/>
    <property type="match status" value="1"/>
</dbReference>
<keyword evidence="4 9" id="KW-0547">Nucleotide-binding</keyword>
<comment type="subcellular location">
    <subcellularLocation>
        <location evidence="1">Cytoplasm</location>
        <location evidence="1">Cytoskeleton</location>
    </subcellularLocation>
</comment>
<dbReference type="OrthoDB" id="3176171at2759"/>
<dbReference type="SMART" id="SM00129">
    <property type="entry name" value="KISc"/>
    <property type="match status" value="1"/>
</dbReference>
<dbReference type="PANTHER" id="PTHR47971">
    <property type="entry name" value="KINESIN-RELATED PROTEIN 6"/>
    <property type="match status" value="1"/>
</dbReference>
<sequence length="1068" mass="113849">MKEWWRSRAADPAFNRPSPLQQSKPLDAIAIASQSQSLRTPHFTLHIPNNNNVGVLFLETLRRAELDHFYPNLATRGISNLEALAQLTMQDYSALGVTSMDDRKRLFQLIQMIKTSYPSSSSSSSSPTPRRSISISTTTASLNGTASPNLGIMPPIAAPIPSHSYTSPFGNSLANPNRFSTVTASAPPLPDVTATTQQPNSTTGGYHPSMSRNASVSGAPLSYHRALHHQHSAGAMGGLPSPTSIGMQPPPSSSAFAAPPSSVTPVGMFQQQQLNRSMSRSSSLEDPTTSSSMTATPPAAYGGLGSGVGGNTPIAPRSDLAFRASLHTSTSAPPLALGSAVPGGGGSNLSLEDLRLMDDPMTGVTSTTGNANANDFRSSIQRPPSPPHKVVQTKPRPATSAGGVKAVVPPSSSLEDRIRVCVRKRPLNKKEVKRNEADVAVVNAVERSLIINEPKVKVDLTKYTEQHAFHFDEVFGEECTNDDVYARTALPLVQYIFTGGKATCFAYGQTGSGKTFTMLDQQHGLYVLAARDIFAQLQRPEHTTLSAWVSFYEIYQGHLYDLLNERKRVFAREDGNQNVCISGLTEVQVGSVEGLLRIFEQGNTVRSTGSTGANSDSSRSHAILQIALKRAARTGKLRPFGKFSFIDLAGSERGADRGEADAKTRMEGSEINKSLLALKECIRALDQNGKHTPFRQSKLTQVLKDSFIGNSRTCMIATVSPNMSNSEHTLNTLRYADRVKELKGGSNGSGSSGSGGSSAGAMAAGAGVGASTGGDVYGGGYQLQYHPQQQQQQQQQQYFASQQQHQQRTQQQPYGYMPPTSHTQGSYNYPPAANPSMGATSAGLSNDDRRGSLLDTEDEGGLGGDHDFLMDQEFPEAGLDLVTSSEDEADGLDTGAADGERTIKSSQQATIGSAKRSGGGGMTTDDNFTTDDDDDDLTGTLGANSLASAGRAAPAAGPGSSSGSAPQAVSAPWLDKFRQHHRDHVCAINDLQKEENQAAQALAAALAKPDANLMYLADEYLDALDSILMRKAEAVLELRDQLAEARERRQQQQQQQRVAGGGGGGYRK</sequence>
<evidence type="ECO:0000256" key="7">
    <source>
        <dbReference type="ARBA" id="ARBA00023212"/>
    </source>
</evidence>
<feature type="compositionally biased region" description="Low complexity" evidence="10">
    <location>
        <begin position="938"/>
        <end position="969"/>
    </location>
</feature>
<feature type="region of interest" description="Disordered" evidence="10">
    <location>
        <begin position="787"/>
        <end position="869"/>
    </location>
</feature>
<dbReference type="GO" id="GO:0005524">
    <property type="term" value="F:ATP binding"/>
    <property type="evidence" value="ECO:0007669"/>
    <property type="project" value="UniProtKB-UniRule"/>
</dbReference>